<reference evidence="5 6" key="1">
    <citation type="journal article" date="2014" name="J. Biotechnol.">
        <title>Complete genome sequence of the actinobacterium Amycolatopsis japonica MG417-CF17(T) (=DSM 44213T) producing (S,S)-N,N'-ethylenediaminedisuccinic acid.</title>
        <authorList>
            <person name="Stegmann E."/>
            <person name="Albersmeier A."/>
            <person name="Spohn M."/>
            <person name="Gert H."/>
            <person name="Weber T."/>
            <person name="Wohlleben W."/>
            <person name="Kalinowski J."/>
            <person name="Ruckert C."/>
        </authorList>
    </citation>
    <scope>NUCLEOTIDE SEQUENCE [LARGE SCALE GENOMIC DNA]</scope>
    <source>
        <strain evidence="6">MG417-CF17 (DSM 44213)</strain>
    </source>
</reference>
<protein>
    <submittedName>
        <fullName evidence="5">Transmembrane anti-sigma factor</fullName>
    </submittedName>
</protein>
<gene>
    <name evidence="5" type="ORF">AJAP_25205</name>
</gene>
<evidence type="ECO:0000313" key="6">
    <source>
        <dbReference type="Proteomes" id="UP000028492"/>
    </source>
</evidence>
<evidence type="ECO:0000313" key="5">
    <source>
        <dbReference type="EMBL" id="AIG77889.1"/>
    </source>
</evidence>
<evidence type="ECO:0000259" key="4">
    <source>
        <dbReference type="Pfam" id="PF13490"/>
    </source>
</evidence>
<keyword evidence="3" id="KW-0472">Membrane</keyword>
<organism evidence="5 6">
    <name type="scientific">Amycolatopsis japonica</name>
    <dbReference type="NCBI Taxonomy" id="208439"/>
    <lineage>
        <taxon>Bacteria</taxon>
        <taxon>Bacillati</taxon>
        <taxon>Actinomycetota</taxon>
        <taxon>Actinomycetes</taxon>
        <taxon>Pseudonocardiales</taxon>
        <taxon>Pseudonocardiaceae</taxon>
        <taxon>Amycolatopsis</taxon>
        <taxon>Amycolatopsis japonica group</taxon>
    </lineage>
</organism>
<accession>A0A075UZQ0</accession>
<dbReference type="KEGG" id="aja:AJAP_25205"/>
<keyword evidence="1" id="KW-0805">Transcription regulation</keyword>
<sequence>MTDPFATYDAAYVLGALSPEDRFAYEKHLRVCDRCAASVRDLAGIPGLLAQAGAPALLEDEPAPSPELLPTVLKRVRRGRRIQRAITTTAAGLAVAAGVALVVVLTGPMAAAGDPMTPLGDYPVTAEVAMSATDTGTKVDMTCSYGGNRTGDYILVAVGADGGTSELASWRAMPKDTAHIVVGTAMRTGDIKALEIRTPSGLPLLRMNP</sequence>
<name>A0A075UZQ0_9PSEU</name>
<feature type="transmembrane region" description="Helical" evidence="3">
    <location>
        <begin position="85"/>
        <end position="107"/>
    </location>
</feature>
<keyword evidence="3" id="KW-1133">Transmembrane helix</keyword>
<dbReference type="Pfam" id="PF13490">
    <property type="entry name" value="zf-HC2"/>
    <property type="match status" value="1"/>
</dbReference>
<keyword evidence="2" id="KW-0804">Transcription</keyword>
<dbReference type="STRING" id="208439.AJAP_25205"/>
<dbReference type="HOGENOM" id="CLU_056526_1_0_11"/>
<dbReference type="EMBL" id="CP008953">
    <property type="protein sequence ID" value="AIG77889.1"/>
    <property type="molecule type" value="Genomic_DNA"/>
</dbReference>
<evidence type="ECO:0000256" key="3">
    <source>
        <dbReference type="SAM" id="Phobius"/>
    </source>
</evidence>
<dbReference type="Proteomes" id="UP000028492">
    <property type="component" value="Chromosome"/>
</dbReference>
<dbReference type="InterPro" id="IPR027383">
    <property type="entry name" value="Znf_put"/>
</dbReference>
<keyword evidence="3 5" id="KW-0812">Transmembrane</keyword>
<dbReference type="eggNOG" id="COG5662">
    <property type="taxonomic scope" value="Bacteria"/>
</dbReference>
<evidence type="ECO:0000256" key="2">
    <source>
        <dbReference type="ARBA" id="ARBA00023163"/>
    </source>
</evidence>
<dbReference type="AlphaFoldDB" id="A0A075UZQ0"/>
<feature type="domain" description="Putative zinc-finger" evidence="4">
    <location>
        <begin position="11"/>
        <end position="36"/>
    </location>
</feature>
<keyword evidence="6" id="KW-1185">Reference proteome</keyword>
<dbReference type="InterPro" id="IPR041916">
    <property type="entry name" value="Anti_sigma_zinc_sf"/>
</dbReference>
<dbReference type="Gene3D" id="1.10.10.1320">
    <property type="entry name" value="Anti-sigma factor, zinc-finger domain"/>
    <property type="match status" value="1"/>
</dbReference>
<proteinExistence type="predicted"/>
<dbReference type="RefSeq" id="WP_038515614.1">
    <property type="nucleotide sequence ID" value="NZ_CP008953.1"/>
</dbReference>
<evidence type="ECO:0000256" key="1">
    <source>
        <dbReference type="ARBA" id="ARBA00023015"/>
    </source>
</evidence>